<proteinExistence type="predicted"/>
<feature type="compositionally biased region" description="Acidic residues" evidence="1">
    <location>
        <begin position="181"/>
        <end position="191"/>
    </location>
</feature>
<evidence type="ECO:0000313" key="3">
    <source>
        <dbReference type="EMBL" id="CAH3039282.1"/>
    </source>
</evidence>
<keyword evidence="4" id="KW-1185">Reference proteome</keyword>
<sequence>MNIPSYVGPLGSAFLFLLVVFGFCFYYCYWKPRRQRNNTQAGKSTASSTGSPSFSARSCPSKGVKTYLYEEEFGYGSALSPYSAGYCFHGGFPISTSTATYYQHNTQPVKKYPGPAVAKVVKSGSKQCPKAKPCELRVDMLKEHLHGLGHKPFPVRQLSCESQGSYRNSCHLQVIQESECEEEEKENEDISEINSKGRIQKSPLGEVNQ</sequence>
<comment type="caution">
    <text evidence="3">The sequence shown here is derived from an EMBL/GenBank/DDBJ whole genome shotgun (WGS) entry which is preliminary data.</text>
</comment>
<evidence type="ECO:0000256" key="2">
    <source>
        <dbReference type="SAM" id="Phobius"/>
    </source>
</evidence>
<dbReference type="EMBL" id="CALNXJ010000005">
    <property type="protein sequence ID" value="CAH3039282.1"/>
    <property type="molecule type" value="Genomic_DNA"/>
</dbReference>
<accession>A0AAU9VZZ5</accession>
<gene>
    <name evidence="3" type="ORF">PMEA_00026384</name>
</gene>
<feature type="region of interest" description="Disordered" evidence="1">
    <location>
        <begin position="39"/>
        <end position="60"/>
    </location>
</feature>
<keyword evidence="2" id="KW-0812">Transmembrane</keyword>
<keyword evidence="2" id="KW-1133">Transmembrane helix</keyword>
<reference evidence="3 4" key="1">
    <citation type="submission" date="2022-05" db="EMBL/GenBank/DDBJ databases">
        <authorList>
            <consortium name="Genoscope - CEA"/>
            <person name="William W."/>
        </authorList>
    </citation>
    <scope>NUCLEOTIDE SEQUENCE [LARGE SCALE GENOMIC DNA]</scope>
</reference>
<dbReference type="Proteomes" id="UP001159428">
    <property type="component" value="Unassembled WGS sequence"/>
</dbReference>
<keyword evidence="2" id="KW-0472">Membrane</keyword>
<name>A0AAU9VZZ5_9CNID</name>
<evidence type="ECO:0000256" key="1">
    <source>
        <dbReference type="SAM" id="MobiDB-lite"/>
    </source>
</evidence>
<protein>
    <submittedName>
        <fullName evidence="3">Uncharacterized protein</fullName>
    </submittedName>
</protein>
<dbReference type="AlphaFoldDB" id="A0AAU9VZZ5"/>
<feature type="transmembrane region" description="Helical" evidence="2">
    <location>
        <begin position="6"/>
        <end position="29"/>
    </location>
</feature>
<feature type="region of interest" description="Disordered" evidence="1">
    <location>
        <begin position="181"/>
        <end position="209"/>
    </location>
</feature>
<organism evidence="3 4">
    <name type="scientific">Pocillopora meandrina</name>
    <dbReference type="NCBI Taxonomy" id="46732"/>
    <lineage>
        <taxon>Eukaryota</taxon>
        <taxon>Metazoa</taxon>
        <taxon>Cnidaria</taxon>
        <taxon>Anthozoa</taxon>
        <taxon>Hexacorallia</taxon>
        <taxon>Scleractinia</taxon>
        <taxon>Astrocoeniina</taxon>
        <taxon>Pocilloporidae</taxon>
        <taxon>Pocillopora</taxon>
    </lineage>
</organism>
<feature type="compositionally biased region" description="Low complexity" evidence="1">
    <location>
        <begin position="44"/>
        <end position="58"/>
    </location>
</feature>
<evidence type="ECO:0000313" key="4">
    <source>
        <dbReference type="Proteomes" id="UP001159428"/>
    </source>
</evidence>